<comment type="caution">
    <text evidence="1">The sequence shown here is derived from an EMBL/GenBank/DDBJ whole genome shotgun (WGS) entry which is preliminary data.</text>
</comment>
<organism evidence="1 2">
    <name type="scientific">Durusdinium trenchii</name>
    <dbReference type="NCBI Taxonomy" id="1381693"/>
    <lineage>
        <taxon>Eukaryota</taxon>
        <taxon>Sar</taxon>
        <taxon>Alveolata</taxon>
        <taxon>Dinophyceae</taxon>
        <taxon>Suessiales</taxon>
        <taxon>Symbiodiniaceae</taxon>
        <taxon>Durusdinium</taxon>
    </lineage>
</organism>
<evidence type="ECO:0000313" key="1">
    <source>
        <dbReference type="EMBL" id="CAK9103455.1"/>
    </source>
</evidence>
<dbReference type="EMBL" id="CAXAMN010026484">
    <property type="protein sequence ID" value="CAK9103455.1"/>
    <property type="molecule type" value="Genomic_DNA"/>
</dbReference>
<proteinExistence type="predicted"/>
<gene>
    <name evidence="1" type="ORF">CCMP2556_LOCUS48586</name>
</gene>
<dbReference type="Proteomes" id="UP001642484">
    <property type="component" value="Unassembled WGS sequence"/>
</dbReference>
<keyword evidence="2" id="KW-1185">Reference proteome</keyword>
<protein>
    <submittedName>
        <fullName evidence="1">Uncharacterized protein</fullName>
    </submittedName>
</protein>
<accession>A0ABP0RS29</accession>
<reference evidence="1 2" key="1">
    <citation type="submission" date="2024-02" db="EMBL/GenBank/DDBJ databases">
        <authorList>
            <person name="Chen Y."/>
            <person name="Shah S."/>
            <person name="Dougan E. K."/>
            <person name="Thang M."/>
            <person name="Chan C."/>
        </authorList>
    </citation>
    <scope>NUCLEOTIDE SEQUENCE [LARGE SCALE GENOMIC DNA]</scope>
</reference>
<sequence length="94" mass="9813">MLDLITIFSAAGLQQELKAANGDKSLMISEGAEEPSFLEAAAQQVSVALDVVDGAVADGWEAIFGTLATYINQGVGCLSCLSMEAEVCQACRQK</sequence>
<name>A0ABP0RS29_9DINO</name>
<evidence type="ECO:0000313" key="2">
    <source>
        <dbReference type="Proteomes" id="UP001642484"/>
    </source>
</evidence>